<evidence type="ECO:0000313" key="5">
    <source>
        <dbReference type="WBParaSite" id="ACAC_0001312301-mRNA-1"/>
    </source>
</evidence>
<reference evidence="5" key="2">
    <citation type="submission" date="2017-02" db="UniProtKB">
        <authorList>
            <consortium name="WormBaseParasite"/>
        </authorList>
    </citation>
    <scope>IDENTIFICATION</scope>
</reference>
<dbReference type="AlphaFoldDB" id="A0A0K0DN11"/>
<dbReference type="Gene3D" id="2.40.160.50">
    <property type="entry name" value="membrane protein fhac: a member of the omp85/tpsb transporter family"/>
    <property type="match status" value="1"/>
</dbReference>
<dbReference type="InterPro" id="IPR000184">
    <property type="entry name" value="Bac_surfAg_D15"/>
</dbReference>
<sequence length="163" mass="17787">LYILIFKFSARLAQEFAGPFGDSSFIKHQLDLQVFFQRIISLKAFQCSGAATPLPLGFILSGSAQFKNVRGDREIHLLDRVYLGGQQDVRGFGLNTLGVRSENSCLGGGTAVCGVLHIYRPLFPPQMLFAHMFVSTGSVAPVRSRNVVRDLQDAQRVSIGLGG</sequence>
<dbReference type="WBParaSite" id="ACAC_0001312301-mRNA-1">
    <property type="protein sequence ID" value="ACAC_0001312301-mRNA-1"/>
    <property type="gene ID" value="ACAC_0001312301"/>
</dbReference>
<organism evidence="4 5">
    <name type="scientific">Angiostrongylus cantonensis</name>
    <name type="common">Rat lungworm</name>
    <dbReference type="NCBI Taxonomy" id="6313"/>
    <lineage>
        <taxon>Eukaryota</taxon>
        <taxon>Metazoa</taxon>
        <taxon>Ecdysozoa</taxon>
        <taxon>Nematoda</taxon>
        <taxon>Chromadorea</taxon>
        <taxon>Rhabditida</taxon>
        <taxon>Rhabditina</taxon>
        <taxon>Rhabditomorpha</taxon>
        <taxon>Strongyloidea</taxon>
        <taxon>Metastrongylidae</taxon>
        <taxon>Angiostrongylus</taxon>
    </lineage>
</organism>
<keyword evidence="4" id="KW-1185">Reference proteome</keyword>
<protein>
    <submittedName>
        <fullName evidence="5">Bac_surface_Ag domain-containing protein</fullName>
    </submittedName>
</protein>
<comment type="subcellular location">
    <subcellularLocation>
        <location evidence="1">Membrane</location>
    </subcellularLocation>
</comment>
<evidence type="ECO:0000313" key="4">
    <source>
        <dbReference type="Proteomes" id="UP000035642"/>
    </source>
</evidence>
<evidence type="ECO:0000256" key="1">
    <source>
        <dbReference type="ARBA" id="ARBA00004370"/>
    </source>
</evidence>
<dbReference type="GO" id="GO:0019867">
    <property type="term" value="C:outer membrane"/>
    <property type="evidence" value="ECO:0007669"/>
    <property type="project" value="InterPro"/>
</dbReference>
<keyword evidence="2" id="KW-0472">Membrane</keyword>
<reference evidence="4" key="1">
    <citation type="submission" date="2012-09" db="EMBL/GenBank/DDBJ databases">
        <authorList>
            <person name="Martin A.A."/>
        </authorList>
    </citation>
    <scope>NUCLEOTIDE SEQUENCE</scope>
</reference>
<evidence type="ECO:0000259" key="3">
    <source>
        <dbReference type="Pfam" id="PF01103"/>
    </source>
</evidence>
<proteinExistence type="predicted"/>
<name>A0A0K0DN11_ANGCA</name>
<evidence type="ECO:0000256" key="2">
    <source>
        <dbReference type="ARBA" id="ARBA00023136"/>
    </source>
</evidence>
<dbReference type="Proteomes" id="UP000035642">
    <property type="component" value="Unassembled WGS sequence"/>
</dbReference>
<dbReference type="STRING" id="6313.A0A0K0DN11"/>
<feature type="domain" description="Bacterial surface antigen (D15)" evidence="3">
    <location>
        <begin position="9"/>
        <end position="161"/>
    </location>
</feature>
<dbReference type="Pfam" id="PF01103">
    <property type="entry name" value="Omp85"/>
    <property type="match status" value="1"/>
</dbReference>
<accession>A0A0K0DN11</accession>